<proteinExistence type="predicted"/>
<evidence type="ECO:0000256" key="2">
    <source>
        <dbReference type="SAM" id="Phobius"/>
    </source>
</evidence>
<keyword evidence="2" id="KW-1133">Transmembrane helix</keyword>
<comment type="caution">
    <text evidence="3">The sequence shown here is derived from an EMBL/GenBank/DDBJ whole genome shotgun (WGS) entry which is preliminary data.</text>
</comment>
<feature type="coiled-coil region" evidence="1">
    <location>
        <begin position="57"/>
        <end position="84"/>
    </location>
</feature>
<name>A0AAD2FXP8_9STRA</name>
<feature type="transmembrane region" description="Helical" evidence="2">
    <location>
        <begin position="206"/>
        <end position="224"/>
    </location>
</feature>
<keyword evidence="1" id="KW-0175">Coiled coil</keyword>
<feature type="transmembrane region" description="Helical" evidence="2">
    <location>
        <begin position="172"/>
        <end position="194"/>
    </location>
</feature>
<protein>
    <submittedName>
        <fullName evidence="3">Uncharacterized protein</fullName>
    </submittedName>
</protein>
<keyword evidence="2" id="KW-0472">Membrane</keyword>
<evidence type="ECO:0000313" key="4">
    <source>
        <dbReference type="Proteomes" id="UP001295423"/>
    </source>
</evidence>
<gene>
    <name evidence="3" type="ORF">CYCCA115_LOCUS15917</name>
</gene>
<keyword evidence="2" id="KW-0812">Transmembrane</keyword>
<reference evidence="3" key="1">
    <citation type="submission" date="2023-08" db="EMBL/GenBank/DDBJ databases">
        <authorList>
            <person name="Audoor S."/>
            <person name="Bilcke G."/>
        </authorList>
    </citation>
    <scope>NUCLEOTIDE SEQUENCE</scope>
</reference>
<evidence type="ECO:0000256" key="1">
    <source>
        <dbReference type="SAM" id="Coils"/>
    </source>
</evidence>
<feature type="transmembrane region" description="Helical" evidence="2">
    <location>
        <begin position="236"/>
        <end position="264"/>
    </location>
</feature>
<dbReference type="Proteomes" id="UP001295423">
    <property type="component" value="Unassembled WGS sequence"/>
</dbReference>
<sequence length="288" mass="33852">MDRIKATASIAADEVRSIEWSSVKRNTVLVAWMVSGLVAFLAPIIQWTVHKKSFYRSQGYMIEYENQQREYEEQQNQNQNGEYQYGNESEYGYLYKECSWWNVACQRQQMRYAEYYMGGEQDQNEANNYNEQIPSWFVFLSGGQSEELNQWKEENTGVRQEMDETSPTAGEIMAVIYMFLVLFVVLIIGCGTFYKSRPFSTLKWGLAFLINMIVVNFLLLPSIISNEDRMWDESIYGFYGQIGVLMAYFDFWVLIFSTVFLIVLHREEKKSDQEPVKIQEEDYKTMSA</sequence>
<feature type="transmembrane region" description="Helical" evidence="2">
    <location>
        <begin position="28"/>
        <end position="49"/>
    </location>
</feature>
<organism evidence="3 4">
    <name type="scientific">Cylindrotheca closterium</name>
    <dbReference type="NCBI Taxonomy" id="2856"/>
    <lineage>
        <taxon>Eukaryota</taxon>
        <taxon>Sar</taxon>
        <taxon>Stramenopiles</taxon>
        <taxon>Ochrophyta</taxon>
        <taxon>Bacillariophyta</taxon>
        <taxon>Bacillariophyceae</taxon>
        <taxon>Bacillariophycidae</taxon>
        <taxon>Bacillariales</taxon>
        <taxon>Bacillariaceae</taxon>
        <taxon>Cylindrotheca</taxon>
    </lineage>
</organism>
<accession>A0AAD2FXP8</accession>
<evidence type="ECO:0000313" key="3">
    <source>
        <dbReference type="EMBL" id="CAJ1955773.1"/>
    </source>
</evidence>
<keyword evidence="4" id="KW-1185">Reference proteome</keyword>
<dbReference type="EMBL" id="CAKOGP040001892">
    <property type="protein sequence ID" value="CAJ1955773.1"/>
    <property type="molecule type" value="Genomic_DNA"/>
</dbReference>
<dbReference type="AlphaFoldDB" id="A0AAD2FXP8"/>